<proteinExistence type="inferred from homology"/>
<dbReference type="InterPro" id="IPR011989">
    <property type="entry name" value="ARM-like"/>
</dbReference>
<evidence type="ECO:0000256" key="6">
    <source>
        <dbReference type="SAM" id="MobiDB-lite"/>
    </source>
</evidence>
<comment type="subcellular location">
    <subcellularLocation>
        <location evidence="1">Cytoplasm</location>
        <location evidence="1">Cytoskeleton</location>
        <location evidence="1">Spindle</location>
    </subcellularLocation>
</comment>
<dbReference type="GO" id="GO:0051301">
    <property type="term" value="P:cell division"/>
    <property type="evidence" value="ECO:0007669"/>
    <property type="project" value="UniProtKB-KW"/>
</dbReference>
<feature type="compositionally biased region" description="Polar residues" evidence="6">
    <location>
        <begin position="357"/>
        <end position="379"/>
    </location>
</feature>
<dbReference type="OrthoDB" id="46159at2759"/>
<gene>
    <name evidence="8" type="ORF">MVEN_01265000</name>
</gene>
<comment type="similarity">
    <text evidence="2">Belongs to the CLASP family.</text>
</comment>
<name>A0A8H7CWE0_9AGAR</name>
<feature type="domain" description="TOG" evidence="7">
    <location>
        <begin position="412"/>
        <end position="655"/>
    </location>
</feature>
<dbReference type="InterPro" id="IPR016024">
    <property type="entry name" value="ARM-type_fold"/>
</dbReference>
<evidence type="ECO:0000259" key="7">
    <source>
        <dbReference type="SMART" id="SM01349"/>
    </source>
</evidence>
<dbReference type="GO" id="GO:0005881">
    <property type="term" value="C:cytoplasmic microtubule"/>
    <property type="evidence" value="ECO:0007669"/>
    <property type="project" value="TreeGrafter"/>
</dbReference>
<feature type="region of interest" description="Disordered" evidence="6">
    <location>
        <begin position="1302"/>
        <end position="1331"/>
    </location>
</feature>
<feature type="compositionally biased region" description="Polar residues" evidence="6">
    <location>
        <begin position="708"/>
        <end position="718"/>
    </location>
</feature>
<feature type="region of interest" description="Disordered" evidence="6">
    <location>
        <begin position="34"/>
        <end position="65"/>
    </location>
</feature>
<feature type="compositionally biased region" description="Polar residues" evidence="6">
    <location>
        <begin position="325"/>
        <end position="336"/>
    </location>
</feature>
<evidence type="ECO:0000313" key="9">
    <source>
        <dbReference type="Proteomes" id="UP000620124"/>
    </source>
</evidence>
<feature type="region of interest" description="Disordered" evidence="6">
    <location>
        <begin position="317"/>
        <end position="408"/>
    </location>
</feature>
<accession>A0A8H7CWE0</accession>
<evidence type="ECO:0000256" key="5">
    <source>
        <dbReference type="ARBA" id="ARBA00022776"/>
    </source>
</evidence>
<dbReference type="SUPFAM" id="SSF48371">
    <property type="entry name" value="ARM repeat"/>
    <property type="match status" value="1"/>
</dbReference>
<evidence type="ECO:0000313" key="8">
    <source>
        <dbReference type="EMBL" id="KAF7352974.1"/>
    </source>
</evidence>
<dbReference type="GO" id="GO:0090307">
    <property type="term" value="P:mitotic spindle assembly"/>
    <property type="evidence" value="ECO:0007669"/>
    <property type="project" value="TreeGrafter"/>
</dbReference>
<sequence length="1331" mass="143622">MDSDDSKLESLINQCKSNGLPFHFSPHSSVSQSFQTLMSKSMRSPSSRPNSSRASRFAPMSPDARRRTHFLQINDPDGLIQVLKTCLRTSNQHLTTATLSALPPLLPLLITPTAGNSQAQNALSQSTSSLNSVGHAPMVDVHTLRQVLVAFLPPGGLIERLGDKERAQVKARETLVILGGLAFRSGASTGSTLSSRSTNAKGPETPIMMFERYLREIGFASKVWKVREQSILTLVHIRRAHQQFPIRVYLSQLVDALEDTDAHVRDCAKQSVIELFTGPGVSDAARADLKKEMTKKNVRKTIVDGVLSKLLGVGGSVSSMGGSGPQSREGSENGDTTMKPKEYVPPSLALAGRRPTGASSTGAVSRTASVHSAHSNISRPPSRAAPLDSPAASEPATPAAEASDVRPAYVASSRDLENEFAAMQKPFEGKENEHNWADRERAIQRVRGNAQRRGTFAIHGYLLGEFERVYSIVFKNGNLRTTVAVNTCSLYSEMAVALGPALDPHCDALFTNLLRMAGFTKKLTAQQSQASVSAIIEHTSTPPRILLPLLWTTLQEKTVQARAFVVAHIKQYLEVHGQRSKHAIETSGGLEILEKSLKKALADANPAVRENARVCFWVFDNLWRERGVMLLGGLDSVARKQLEKACPNPELAAAVLPATPKPAKKSSVAAAIAASRAKAKAIATAPPTLRHQATASSHVAPVRRAGSPSLSPKNSVARPSSPAPDVNLFELASVAEISDCVEWHDALHYSPPSPPSPTEQSASRRRTTSPLAPSPNRSSTFRPTIKATLPASTSSSFNRPPTAGGAGTSTTPGRNGSSVRNANAVPVRHSALFTLPHMDDESLLLAQTVPIPGSDSGDSENSANLLSFSAVGASNALSSGSLETTTGQPVVEDALRARAEQAESAAERLLELVDPDDESMQHSTIPSSLLVGMNSSASNGVKVKVKPALPPLGAIKTKPPVTPVNRASAIMRQAAQFKNSPAHNGHASASLMDVLHDQRHQTGWWLKRKNLIAQGTPLKAVDDVDRVQELQSYINMFENDDVDVRVLQKLALLAIENPVTETASSPLSPEFGYPASPSPFVNPSRSLPSLHSDMWGKNKNFERLFNALLSFLQPTKSEEEIEYGLIVLWELLENQAIYIDGREGDVFSLLLRIRYCSHHNVLEATNTIRDALTARIEPVYGLTTMHASLRSFSEEAYPPTASEEVKAASYAFGLIALGKFILRLPAEIAEEELPRLKKTLISALNDKSSLVIRESAAAAIISAQLALRDETHLFALLDGLADEKKNLLTYLFDKHGARGVTASTGPSGVDKLEKEMRRLDTRTSTPPRPPI</sequence>
<dbReference type="Pfam" id="PF12348">
    <property type="entry name" value="CLASP_N"/>
    <property type="match status" value="1"/>
</dbReference>
<feature type="compositionally biased region" description="Low complexity" evidence="6">
    <location>
        <begin position="800"/>
        <end position="813"/>
    </location>
</feature>
<protein>
    <recommendedName>
        <fullName evidence="7">TOG domain-containing protein</fullName>
    </recommendedName>
</protein>
<feature type="compositionally biased region" description="Low complexity" evidence="6">
    <location>
        <begin position="38"/>
        <end position="56"/>
    </location>
</feature>
<feature type="region of interest" description="Disordered" evidence="6">
    <location>
        <begin position="684"/>
        <end position="723"/>
    </location>
</feature>
<evidence type="ECO:0000256" key="1">
    <source>
        <dbReference type="ARBA" id="ARBA00004186"/>
    </source>
</evidence>
<evidence type="ECO:0000256" key="2">
    <source>
        <dbReference type="ARBA" id="ARBA00009549"/>
    </source>
</evidence>
<feature type="compositionally biased region" description="Basic and acidic residues" evidence="6">
    <location>
        <begin position="1310"/>
        <end position="1321"/>
    </location>
</feature>
<dbReference type="GO" id="GO:0005815">
    <property type="term" value="C:microtubule organizing center"/>
    <property type="evidence" value="ECO:0007669"/>
    <property type="project" value="TreeGrafter"/>
</dbReference>
<keyword evidence="9" id="KW-1185">Reference proteome</keyword>
<dbReference type="Proteomes" id="UP000620124">
    <property type="component" value="Unassembled WGS sequence"/>
</dbReference>
<dbReference type="PANTHER" id="PTHR21567">
    <property type="entry name" value="CLASP"/>
    <property type="match status" value="1"/>
</dbReference>
<keyword evidence="5" id="KW-0498">Mitosis</keyword>
<comment type="caution">
    <text evidence="8">The sequence shown here is derived from an EMBL/GenBank/DDBJ whole genome shotgun (WGS) entry which is preliminary data.</text>
</comment>
<reference evidence="8" key="1">
    <citation type="submission" date="2020-05" db="EMBL/GenBank/DDBJ databases">
        <title>Mycena genomes resolve the evolution of fungal bioluminescence.</title>
        <authorList>
            <person name="Tsai I.J."/>
        </authorList>
    </citation>
    <scope>NUCLEOTIDE SEQUENCE</scope>
    <source>
        <strain evidence="8">CCC161011</strain>
    </source>
</reference>
<dbReference type="EMBL" id="JACAZI010000009">
    <property type="protein sequence ID" value="KAF7352974.1"/>
    <property type="molecule type" value="Genomic_DNA"/>
</dbReference>
<dbReference type="GO" id="GO:0008017">
    <property type="term" value="F:microtubule binding"/>
    <property type="evidence" value="ECO:0007669"/>
    <property type="project" value="TreeGrafter"/>
</dbReference>
<evidence type="ECO:0000256" key="4">
    <source>
        <dbReference type="ARBA" id="ARBA00022701"/>
    </source>
</evidence>
<keyword evidence="5" id="KW-0131">Cell cycle</keyword>
<dbReference type="InterPro" id="IPR034085">
    <property type="entry name" value="TOG"/>
</dbReference>
<dbReference type="PANTHER" id="PTHR21567:SF9">
    <property type="entry name" value="CLIP-ASSOCIATING PROTEIN"/>
    <property type="match status" value="1"/>
</dbReference>
<dbReference type="GO" id="GO:0005876">
    <property type="term" value="C:spindle microtubule"/>
    <property type="evidence" value="ECO:0007669"/>
    <property type="project" value="TreeGrafter"/>
</dbReference>
<organism evidence="8 9">
    <name type="scientific">Mycena venus</name>
    <dbReference type="NCBI Taxonomy" id="2733690"/>
    <lineage>
        <taxon>Eukaryota</taxon>
        <taxon>Fungi</taxon>
        <taxon>Dikarya</taxon>
        <taxon>Basidiomycota</taxon>
        <taxon>Agaricomycotina</taxon>
        <taxon>Agaricomycetes</taxon>
        <taxon>Agaricomycetidae</taxon>
        <taxon>Agaricales</taxon>
        <taxon>Marasmiineae</taxon>
        <taxon>Mycenaceae</taxon>
        <taxon>Mycena</taxon>
    </lineage>
</organism>
<keyword evidence="4" id="KW-0493">Microtubule</keyword>
<feature type="compositionally biased region" description="Polar residues" evidence="6">
    <location>
        <begin position="768"/>
        <end position="782"/>
    </location>
</feature>
<feature type="compositionally biased region" description="Low complexity" evidence="6">
    <location>
        <begin position="389"/>
        <end position="402"/>
    </location>
</feature>
<dbReference type="GO" id="GO:1990023">
    <property type="term" value="C:mitotic spindle midzone"/>
    <property type="evidence" value="ECO:0007669"/>
    <property type="project" value="TreeGrafter"/>
</dbReference>
<dbReference type="InterPro" id="IPR024395">
    <property type="entry name" value="CLASP_N_dom"/>
</dbReference>
<keyword evidence="3" id="KW-0132">Cell division</keyword>
<evidence type="ECO:0000256" key="3">
    <source>
        <dbReference type="ARBA" id="ARBA00022618"/>
    </source>
</evidence>
<dbReference type="SMART" id="SM01349">
    <property type="entry name" value="TOG"/>
    <property type="match status" value="1"/>
</dbReference>
<dbReference type="Gene3D" id="1.25.10.10">
    <property type="entry name" value="Leucine-rich Repeat Variant"/>
    <property type="match status" value="2"/>
</dbReference>
<feature type="compositionally biased region" description="Polar residues" evidence="6">
    <location>
        <begin position="790"/>
        <end position="799"/>
    </location>
</feature>
<feature type="region of interest" description="Disordered" evidence="6">
    <location>
        <begin position="748"/>
        <end position="820"/>
    </location>
</feature>